<accession>A0A832SWJ7</accession>
<comment type="caution">
    <text evidence="3">The sequence shown here is derived from an EMBL/GenBank/DDBJ whole genome shotgun (WGS) entry which is preliminary data.</text>
</comment>
<dbReference type="RefSeq" id="WP_010884713.1">
    <property type="nucleotide sequence ID" value="NZ_DUJN01000001.1"/>
</dbReference>
<sequence>MKRIPSLIIGLLLILATWHSVLAINDNYDLIIVRNDDLIDYLISLPYSHLINAPILPVNPKELDPVTKAQLYSYIQLGRDKVLIIGNTNAVSLDVEKELRDMGFSVTRIGGADRAETAEKLALHFYQNGSKVVILASAWDYGSTLAAAEFAMEYKCPILLTWENQLSPSALRGIEKLNAKIVILVGFGINETIEKTLEGMGYETYWIGRDIEPPPIETTTSSPPQSSGSKSFFLGMIVTLIILAPVILYLWRRRSERMSEFLEQFNEKELAVLKAIMERGGEVKQEDLPRIVGYSRPTISRIVQDLEKKGIVEREKSGKTFIVRVIKKIKID</sequence>
<dbReference type="SMR" id="A0A832SWJ7"/>
<dbReference type="InterPro" id="IPR011991">
    <property type="entry name" value="ArsR-like_HTH"/>
</dbReference>
<feature type="transmembrane region" description="Helical" evidence="1">
    <location>
        <begin position="232"/>
        <end position="251"/>
    </location>
</feature>
<feature type="domain" description="DUF7343" evidence="2">
    <location>
        <begin position="269"/>
        <end position="324"/>
    </location>
</feature>
<dbReference type="Pfam" id="PF04122">
    <property type="entry name" value="CW_binding_2"/>
    <property type="match status" value="1"/>
</dbReference>
<protein>
    <submittedName>
        <fullName evidence="3">MarR family transcriptional regulator</fullName>
    </submittedName>
</protein>
<dbReference type="AlphaFoldDB" id="A0A832SWJ7"/>
<dbReference type="EMBL" id="DUJN01000001">
    <property type="protein sequence ID" value="HII60174.1"/>
    <property type="molecule type" value="Genomic_DNA"/>
</dbReference>
<dbReference type="PANTHER" id="PTHR30032">
    <property type="entry name" value="N-ACETYLMURAMOYL-L-ALANINE AMIDASE-RELATED"/>
    <property type="match status" value="1"/>
</dbReference>
<evidence type="ECO:0000259" key="2">
    <source>
        <dbReference type="Pfam" id="PF24034"/>
    </source>
</evidence>
<gene>
    <name evidence="3" type="ORF">HA331_00080</name>
</gene>
<name>A0A832SWJ7_PYRHR</name>
<dbReference type="CDD" id="cd00090">
    <property type="entry name" value="HTH_ARSR"/>
    <property type="match status" value="1"/>
</dbReference>
<dbReference type="InterPro" id="IPR007253">
    <property type="entry name" value="Cell_wall-bd_2"/>
</dbReference>
<evidence type="ECO:0000256" key="1">
    <source>
        <dbReference type="SAM" id="Phobius"/>
    </source>
</evidence>
<evidence type="ECO:0000313" key="4">
    <source>
        <dbReference type="Proteomes" id="UP000617544"/>
    </source>
</evidence>
<evidence type="ECO:0000313" key="3">
    <source>
        <dbReference type="EMBL" id="HII60174.1"/>
    </source>
</evidence>
<proteinExistence type="predicted"/>
<dbReference type="InterPro" id="IPR036390">
    <property type="entry name" value="WH_DNA-bd_sf"/>
</dbReference>
<dbReference type="OMA" id="MGYETYW"/>
<organism evidence="3 4">
    <name type="scientific">Pyrococcus horikoshii</name>
    <dbReference type="NCBI Taxonomy" id="53953"/>
    <lineage>
        <taxon>Archaea</taxon>
        <taxon>Methanobacteriati</taxon>
        <taxon>Methanobacteriota</taxon>
        <taxon>Thermococci</taxon>
        <taxon>Thermococcales</taxon>
        <taxon>Thermococcaceae</taxon>
        <taxon>Pyrococcus</taxon>
    </lineage>
</organism>
<dbReference type="Proteomes" id="UP000617544">
    <property type="component" value="Unassembled WGS sequence"/>
</dbReference>
<keyword evidence="1" id="KW-0472">Membrane</keyword>
<reference evidence="3" key="1">
    <citation type="journal article" date="2020" name="bioRxiv">
        <title>A rank-normalized archaeal taxonomy based on genome phylogeny resolves widespread incomplete and uneven classifications.</title>
        <authorList>
            <person name="Rinke C."/>
            <person name="Chuvochina M."/>
            <person name="Mussig A.J."/>
            <person name="Chaumeil P.-A."/>
            <person name="Waite D.W."/>
            <person name="Whitman W.B."/>
            <person name="Parks D.H."/>
            <person name="Hugenholtz P."/>
        </authorList>
    </citation>
    <scope>NUCLEOTIDE SEQUENCE</scope>
    <source>
        <strain evidence="3">UBA8834</strain>
    </source>
</reference>
<keyword evidence="1" id="KW-1133">Transmembrane helix</keyword>
<keyword evidence="1" id="KW-0812">Transmembrane</keyword>
<dbReference type="GeneID" id="1442947"/>
<dbReference type="InterPro" id="IPR036388">
    <property type="entry name" value="WH-like_DNA-bd_sf"/>
</dbReference>
<dbReference type="Gene3D" id="1.10.10.10">
    <property type="entry name" value="Winged helix-like DNA-binding domain superfamily/Winged helix DNA-binding domain"/>
    <property type="match status" value="1"/>
</dbReference>
<dbReference type="Pfam" id="PF24034">
    <property type="entry name" value="DUF7343"/>
    <property type="match status" value="1"/>
</dbReference>
<dbReference type="InterPro" id="IPR051922">
    <property type="entry name" value="Bact_Sporulation_Assoc"/>
</dbReference>
<dbReference type="SUPFAM" id="SSF46785">
    <property type="entry name" value="Winged helix' DNA-binding domain"/>
    <property type="match status" value="1"/>
</dbReference>
<dbReference type="PANTHER" id="PTHR30032:SF4">
    <property type="entry name" value="AMIDASE ENHANCER"/>
    <property type="match status" value="1"/>
</dbReference>
<dbReference type="InterPro" id="IPR055767">
    <property type="entry name" value="DUF7343"/>
</dbReference>